<dbReference type="Proteomes" id="UP000676409">
    <property type="component" value="Chromosome"/>
</dbReference>
<evidence type="ECO:0000313" key="2">
    <source>
        <dbReference type="EMBL" id="QUD88255.1"/>
    </source>
</evidence>
<reference evidence="2" key="1">
    <citation type="submission" date="2021-04" db="EMBL/GenBank/DDBJ databases">
        <title>The complete genome sequence of Caulobacter sp. S6.</title>
        <authorList>
            <person name="Tang Y."/>
            <person name="Ouyang W."/>
            <person name="Liu Q."/>
            <person name="Huang B."/>
            <person name="Guo Z."/>
            <person name="Lei P."/>
        </authorList>
    </citation>
    <scope>NUCLEOTIDE SEQUENCE</scope>
    <source>
        <strain evidence="2">S6</strain>
    </source>
</reference>
<protein>
    <recommendedName>
        <fullName evidence="1">Immunity MXAN-0049 protein domain-containing protein</fullName>
    </recommendedName>
</protein>
<dbReference type="AlphaFoldDB" id="A0A975FZQ7"/>
<dbReference type="Pfam" id="PF07791">
    <property type="entry name" value="Imm11"/>
    <property type="match status" value="1"/>
</dbReference>
<dbReference type="InterPro" id="IPR012433">
    <property type="entry name" value="Imm11"/>
</dbReference>
<name>A0A975FZQ7_9CAUL</name>
<dbReference type="KEGG" id="caul:KCG34_25035"/>
<sequence length="229" mass="26299">MTNIYRMKAKFSTDLALAVGGSDDLPLIELSYNVRRGEGKNFQLSMYQRVKMKPPKLAAELVLRKEDFDFDYFQWGPTVLVSERMRQVMALDAATARYLEVDSSRSAPLPRSKNYKILEPEADEDVSDLERSEYEMVQFMPGLPSTPSLYGHLVVRTDTEPRHELFYDAFFTADIFCTEAFALRVLRAGCTGVEFGVLNEGEHRLCRTLRGIERVRGYDEARQEIMELV</sequence>
<evidence type="ECO:0000313" key="3">
    <source>
        <dbReference type="Proteomes" id="UP000676409"/>
    </source>
</evidence>
<dbReference type="EMBL" id="CP073078">
    <property type="protein sequence ID" value="QUD88255.1"/>
    <property type="molecule type" value="Genomic_DNA"/>
</dbReference>
<accession>A0A975FZQ7</accession>
<organism evidence="2 3">
    <name type="scientific">Phenylobacterium montanum</name>
    <dbReference type="NCBI Taxonomy" id="2823693"/>
    <lineage>
        <taxon>Bacteria</taxon>
        <taxon>Pseudomonadati</taxon>
        <taxon>Pseudomonadota</taxon>
        <taxon>Alphaproteobacteria</taxon>
        <taxon>Caulobacterales</taxon>
        <taxon>Caulobacteraceae</taxon>
        <taxon>Phenylobacterium</taxon>
    </lineage>
</organism>
<gene>
    <name evidence="2" type="ORF">KCG34_25035</name>
</gene>
<dbReference type="RefSeq" id="WP_211938306.1">
    <property type="nucleotide sequence ID" value="NZ_CP073078.1"/>
</dbReference>
<keyword evidence="3" id="KW-1185">Reference proteome</keyword>
<evidence type="ECO:0000259" key="1">
    <source>
        <dbReference type="Pfam" id="PF07791"/>
    </source>
</evidence>
<proteinExistence type="predicted"/>
<feature type="domain" description="Immunity MXAN-0049 protein" evidence="1">
    <location>
        <begin position="71"/>
        <end position="196"/>
    </location>
</feature>